<dbReference type="GO" id="GO:0042393">
    <property type="term" value="F:histone binding"/>
    <property type="evidence" value="ECO:0007669"/>
    <property type="project" value="TreeGrafter"/>
</dbReference>
<dbReference type="PANTHER" id="PTHR12040">
    <property type="entry name" value="ANTI-SILENCING PROTEIN 1"/>
    <property type="match status" value="1"/>
</dbReference>
<protein>
    <recommendedName>
        <fullName evidence="9">Anti-silencing function protein 1</fullName>
    </recommendedName>
</protein>
<dbReference type="AlphaFoldDB" id="A0AAJ0LUG0"/>
<keyword evidence="6" id="KW-0804">Transcription</keyword>
<feature type="compositionally biased region" description="Acidic residues" evidence="10">
    <location>
        <begin position="181"/>
        <end position="192"/>
    </location>
</feature>
<sequence>MATVSLLNVSVRNNPAKFDDKYEFEITFECLEPLVKDLEWKLTYVGSATSSDHDQELDTLLVGPIPVGVNKFLFEADPPNTARIPATDIIGVTVILLSCSYDDREFVRVGYYVNNEYDDPALVEEPPAKPVIEKVRRNILAEKPRVTRFAIKWDSEESAPAEFPPEQPDVDEEVEDGVQYGAEEEEEGEGEGEEVKGEDVEMEGVEGVEGKVKVEEDEESDAGSEDLGEDSEEDEDEELEEEDGEGEGEANGDDMETDEKDTSGTDHDPDEHGGDRGGSSQLTASALAAHNTSLAEFHARQAAREEAREAALAHHNVHGNGAEAGPILEGDTPSDRGSESHCDSPLLDCETDVPPHIDAMLDEHNRLPGIDYTFK</sequence>
<feature type="compositionally biased region" description="Acidic residues" evidence="10">
    <location>
        <begin position="215"/>
        <end position="259"/>
    </location>
</feature>
<evidence type="ECO:0000256" key="9">
    <source>
        <dbReference type="ARBA" id="ARBA00032776"/>
    </source>
</evidence>
<dbReference type="EMBL" id="JAWDJX010000007">
    <property type="protein sequence ID" value="KAK3055785.1"/>
    <property type="molecule type" value="Genomic_DNA"/>
</dbReference>
<name>A0AAJ0LUG0_9PEZI</name>
<keyword evidence="8" id="KW-0539">Nucleus</keyword>
<reference evidence="11" key="1">
    <citation type="submission" date="2023-04" db="EMBL/GenBank/DDBJ databases">
        <title>Black Yeasts Isolated from many extreme environments.</title>
        <authorList>
            <person name="Coleine C."/>
            <person name="Stajich J.E."/>
            <person name="Selbmann L."/>
        </authorList>
    </citation>
    <scope>NUCLEOTIDE SEQUENCE</scope>
    <source>
        <strain evidence="11">CCFEE 5312</strain>
    </source>
</reference>
<dbReference type="Gene3D" id="2.60.40.1490">
    <property type="entry name" value="Histone chaperone ASF1-like"/>
    <property type="match status" value="1"/>
</dbReference>
<feature type="compositionally biased region" description="Basic and acidic residues" evidence="10">
    <location>
        <begin position="260"/>
        <end position="275"/>
    </location>
</feature>
<dbReference type="FunFam" id="2.60.40.1490:FF:000001">
    <property type="entry name" value="Histone chaperone ASF1"/>
    <property type="match status" value="1"/>
</dbReference>
<keyword evidence="7" id="KW-0143">Chaperone</keyword>
<evidence type="ECO:0000256" key="10">
    <source>
        <dbReference type="SAM" id="MobiDB-lite"/>
    </source>
</evidence>
<evidence type="ECO:0000256" key="5">
    <source>
        <dbReference type="ARBA" id="ARBA00023015"/>
    </source>
</evidence>
<evidence type="ECO:0000313" key="12">
    <source>
        <dbReference type="Proteomes" id="UP001271007"/>
    </source>
</evidence>
<dbReference type="PANTHER" id="PTHR12040:SF0">
    <property type="entry name" value="HISTONE CHAPERONE ASF1"/>
    <property type="match status" value="1"/>
</dbReference>
<keyword evidence="12" id="KW-1185">Reference proteome</keyword>
<dbReference type="GO" id="GO:0000785">
    <property type="term" value="C:chromatin"/>
    <property type="evidence" value="ECO:0007669"/>
    <property type="project" value="TreeGrafter"/>
</dbReference>
<feature type="compositionally biased region" description="Basic and acidic residues" evidence="10">
    <location>
        <begin position="297"/>
        <end position="312"/>
    </location>
</feature>
<comment type="subunit">
    <text evidence="4">Interacts with histone H3 and histone H4.</text>
</comment>
<comment type="caution">
    <text evidence="11">The sequence shown here is derived from an EMBL/GenBank/DDBJ whole genome shotgun (WGS) entry which is preliminary data.</text>
</comment>
<dbReference type="Proteomes" id="UP001271007">
    <property type="component" value="Unassembled WGS sequence"/>
</dbReference>
<evidence type="ECO:0000256" key="1">
    <source>
        <dbReference type="ARBA" id="ARBA00003961"/>
    </source>
</evidence>
<proteinExistence type="inferred from homology"/>
<dbReference type="Pfam" id="PF04729">
    <property type="entry name" value="ASF1_hist_chap"/>
    <property type="match status" value="1"/>
</dbReference>
<comment type="similarity">
    <text evidence="3">Belongs to the ASF1 family.</text>
</comment>
<comment type="function">
    <text evidence="1">Histone chaperone that facilitates histone deposition and histone exchange and removal during nucleosome assembly and disassembly.</text>
</comment>
<evidence type="ECO:0000256" key="7">
    <source>
        <dbReference type="ARBA" id="ARBA00023186"/>
    </source>
</evidence>
<dbReference type="GO" id="GO:0006335">
    <property type="term" value="P:DNA replication-dependent chromatin assembly"/>
    <property type="evidence" value="ECO:0007669"/>
    <property type="project" value="TreeGrafter"/>
</dbReference>
<dbReference type="SUPFAM" id="SSF101546">
    <property type="entry name" value="ASF1-like"/>
    <property type="match status" value="1"/>
</dbReference>
<evidence type="ECO:0000256" key="8">
    <source>
        <dbReference type="ARBA" id="ARBA00023242"/>
    </source>
</evidence>
<evidence type="ECO:0000313" key="11">
    <source>
        <dbReference type="EMBL" id="KAK3055785.1"/>
    </source>
</evidence>
<dbReference type="InterPro" id="IPR036747">
    <property type="entry name" value="ASF1-like_sf"/>
</dbReference>
<feature type="compositionally biased region" description="Polar residues" evidence="10">
    <location>
        <begin position="278"/>
        <end position="294"/>
    </location>
</feature>
<evidence type="ECO:0000256" key="4">
    <source>
        <dbReference type="ARBA" id="ARBA00011705"/>
    </source>
</evidence>
<evidence type="ECO:0000256" key="6">
    <source>
        <dbReference type="ARBA" id="ARBA00023163"/>
    </source>
</evidence>
<evidence type="ECO:0000256" key="3">
    <source>
        <dbReference type="ARBA" id="ARBA00006051"/>
    </source>
</evidence>
<dbReference type="InterPro" id="IPR006818">
    <property type="entry name" value="ASF1-like"/>
</dbReference>
<accession>A0AAJ0LUG0</accession>
<gene>
    <name evidence="11" type="primary">ASF1</name>
    <name evidence="11" type="ORF">LTR09_003019</name>
</gene>
<dbReference type="GO" id="GO:0005634">
    <property type="term" value="C:nucleus"/>
    <property type="evidence" value="ECO:0007669"/>
    <property type="project" value="UniProtKB-SubCell"/>
</dbReference>
<feature type="compositionally biased region" description="Basic and acidic residues" evidence="10">
    <location>
        <begin position="333"/>
        <end position="342"/>
    </location>
</feature>
<keyword evidence="5" id="KW-0805">Transcription regulation</keyword>
<feature type="region of interest" description="Disordered" evidence="10">
    <location>
        <begin position="181"/>
        <end position="345"/>
    </location>
</feature>
<comment type="subcellular location">
    <subcellularLocation>
        <location evidence="2">Nucleus</location>
    </subcellularLocation>
</comment>
<evidence type="ECO:0000256" key="2">
    <source>
        <dbReference type="ARBA" id="ARBA00004123"/>
    </source>
</evidence>
<organism evidence="11 12">
    <name type="scientific">Extremus antarcticus</name>
    <dbReference type="NCBI Taxonomy" id="702011"/>
    <lineage>
        <taxon>Eukaryota</taxon>
        <taxon>Fungi</taxon>
        <taxon>Dikarya</taxon>
        <taxon>Ascomycota</taxon>
        <taxon>Pezizomycotina</taxon>
        <taxon>Dothideomycetes</taxon>
        <taxon>Dothideomycetidae</taxon>
        <taxon>Mycosphaerellales</taxon>
        <taxon>Extremaceae</taxon>
        <taxon>Extremus</taxon>
    </lineage>
</organism>